<dbReference type="PANTHER" id="PTHR35791:SF1">
    <property type="entry name" value="UPF0754 MEMBRANE PROTEIN YHEB"/>
    <property type="match status" value="1"/>
</dbReference>
<proteinExistence type="inferred from homology"/>
<reference evidence="7" key="1">
    <citation type="submission" date="2020-06" db="EMBL/GenBank/DDBJ databases">
        <title>Insight into the genomes of haloalkaliphilic bacilli from Kenyan soda lakes.</title>
        <authorList>
            <person name="Mwirichia R."/>
            <person name="Villamizar G.C."/>
            <person name="Poehlein A."/>
            <person name="Mugweru J."/>
            <person name="Kipnyargis A."/>
            <person name="Kiplimo D."/>
            <person name="Orwa P."/>
            <person name="Daniel R."/>
        </authorList>
    </citation>
    <scope>NUCLEOTIDE SEQUENCE</scope>
    <source>
        <strain evidence="7">B1096_S55</strain>
    </source>
</reference>
<evidence type="ECO:0000256" key="1">
    <source>
        <dbReference type="ARBA" id="ARBA00004308"/>
    </source>
</evidence>
<comment type="caution">
    <text evidence="7">The sequence shown here is derived from an EMBL/GenBank/DDBJ whole genome shotgun (WGS) entry which is preliminary data.</text>
</comment>
<evidence type="ECO:0000256" key="5">
    <source>
        <dbReference type="ARBA" id="ARBA00023136"/>
    </source>
</evidence>
<feature type="transmembrane region" description="Helical" evidence="6">
    <location>
        <begin position="356"/>
        <end position="378"/>
    </location>
</feature>
<dbReference type="Pfam" id="PF04286">
    <property type="entry name" value="DUF445"/>
    <property type="match status" value="1"/>
</dbReference>
<keyword evidence="8" id="KW-1185">Reference proteome</keyword>
<keyword evidence="5 6" id="KW-0472">Membrane</keyword>
<comment type="similarity">
    <text evidence="2">Belongs to the UPF0754 family.</text>
</comment>
<comment type="subcellular location">
    <subcellularLocation>
        <location evidence="1">Endomembrane system</location>
    </subcellularLocation>
</comment>
<sequence>MSNVLLLGLLILIGAIVGGGTNIIAIRMLFRPYNAINVGTLRVPFTPGLIPKRREEIADKLGKTVEEHLLTPEGIQKQVKEGLLLSEFEERLTNAIEEFLKDERTLDEWLEMHVDKKDQMKRVRQAVENGLETRILSWIYEYEHRPFNEWVPQSWQHDLTRRIPGLSNKILKKAEEYLRSDEGTEQIEKMVGGFFESKGSFTGLMGKMAHRFSLSSIITKELIFFLQKDETERLLTELLENEWKVALAKPPSAFIASEKIEENIKAFSKGIVGHTPIVGEWEEPLNTWGHKYQPIMIDLILPSVMTTVSLILSRYLKAFIKKIGIKDIVTAEVNAFPIARLEDMLLMIAKRELKMIAILGAVIGGIVGFFQGIIVLFFI</sequence>
<organism evidence="7 8">
    <name type="scientific">Salipaludibacillus agaradhaerens</name>
    <name type="common">Bacillus agaradhaerens</name>
    <dbReference type="NCBI Taxonomy" id="76935"/>
    <lineage>
        <taxon>Bacteria</taxon>
        <taxon>Bacillati</taxon>
        <taxon>Bacillota</taxon>
        <taxon>Bacilli</taxon>
        <taxon>Bacillales</taxon>
        <taxon>Bacillaceae</taxon>
    </lineage>
</organism>
<evidence type="ECO:0000313" key="7">
    <source>
        <dbReference type="EMBL" id="MCR6097035.1"/>
    </source>
</evidence>
<evidence type="ECO:0000313" key="8">
    <source>
        <dbReference type="Proteomes" id="UP001057753"/>
    </source>
</evidence>
<dbReference type="AlphaFoldDB" id="A0A9Q4FXW8"/>
<keyword evidence="4 6" id="KW-1133">Transmembrane helix</keyword>
<accession>A0A9Q4FXW8</accession>
<dbReference type="Proteomes" id="UP001057753">
    <property type="component" value="Unassembled WGS sequence"/>
</dbReference>
<evidence type="ECO:0000256" key="6">
    <source>
        <dbReference type="SAM" id="Phobius"/>
    </source>
</evidence>
<dbReference type="RefSeq" id="WP_257821488.1">
    <property type="nucleotide sequence ID" value="NZ_JABXYM010000001.1"/>
</dbReference>
<dbReference type="GO" id="GO:0012505">
    <property type="term" value="C:endomembrane system"/>
    <property type="evidence" value="ECO:0007669"/>
    <property type="project" value="UniProtKB-SubCell"/>
</dbReference>
<keyword evidence="3 6" id="KW-0812">Transmembrane</keyword>
<gene>
    <name evidence="7" type="ORF">HXA33_10740</name>
</gene>
<dbReference type="EMBL" id="JABXYM010000001">
    <property type="protein sequence ID" value="MCR6097035.1"/>
    <property type="molecule type" value="Genomic_DNA"/>
</dbReference>
<protein>
    <submittedName>
        <fullName evidence="7">DUF445 family protein</fullName>
    </submittedName>
</protein>
<name>A0A9Q4FXW8_SALAG</name>
<evidence type="ECO:0000256" key="2">
    <source>
        <dbReference type="ARBA" id="ARBA00008053"/>
    </source>
</evidence>
<dbReference type="InterPro" id="IPR007383">
    <property type="entry name" value="DUF445"/>
</dbReference>
<dbReference type="PANTHER" id="PTHR35791">
    <property type="entry name" value="UPF0754 MEMBRANE PROTEIN YHEB"/>
    <property type="match status" value="1"/>
</dbReference>
<evidence type="ECO:0000256" key="3">
    <source>
        <dbReference type="ARBA" id="ARBA00022692"/>
    </source>
</evidence>
<evidence type="ECO:0000256" key="4">
    <source>
        <dbReference type="ARBA" id="ARBA00022989"/>
    </source>
</evidence>